<proteinExistence type="predicted"/>
<dbReference type="Proteomes" id="UP000018144">
    <property type="component" value="Unassembled WGS sequence"/>
</dbReference>
<gene>
    <name evidence="1" type="ORF">PCON_12920</name>
</gene>
<dbReference type="GO" id="GO:0003677">
    <property type="term" value="F:DNA binding"/>
    <property type="evidence" value="ECO:0007669"/>
    <property type="project" value="UniProtKB-KW"/>
</dbReference>
<dbReference type="EMBL" id="HF935806">
    <property type="protein sequence ID" value="CCX32299.1"/>
    <property type="molecule type" value="Genomic_DNA"/>
</dbReference>
<accession>U4LJQ6</accession>
<protein>
    <submittedName>
        <fullName evidence="1">Similar to DNA-binding protein Ikaros acc. no. O13089</fullName>
    </submittedName>
</protein>
<keyword evidence="1" id="KW-0238">DNA-binding</keyword>
<evidence type="ECO:0000313" key="2">
    <source>
        <dbReference type="Proteomes" id="UP000018144"/>
    </source>
</evidence>
<sequence>MADEDQQQQPPRFPVFHRKGHTVRLDFPPTNCAWKLDDGTICNFPCERRFEFRDHLIETHGVGLTSRPHVCKDCGRGYSKPKKRGQCSHDNPNVLPISHLDWSRLEQMLLDLEAALNQVGRSDTAVDEAIAIVRKANAEDSTVGM</sequence>
<dbReference type="AlphaFoldDB" id="U4LJQ6"/>
<organism evidence="1 2">
    <name type="scientific">Pyronema omphalodes (strain CBS 100304)</name>
    <name type="common">Pyronema confluens</name>
    <dbReference type="NCBI Taxonomy" id="1076935"/>
    <lineage>
        <taxon>Eukaryota</taxon>
        <taxon>Fungi</taxon>
        <taxon>Dikarya</taxon>
        <taxon>Ascomycota</taxon>
        <taxon>Pezizomycotina</taxon>
        <taxon>Pezizomycetes</taxon>
        <taxon>Pezizales</taxon>
        <taxon>Pyronemataceae</taxon>
        <taxon>Pyronema</taxon>
    </lineage>
</organism>
<evidence type="ECO:0000313" key="1">
    <source>
        <dbReference type="EMBL" id="CCX32299.1"/>
    </source>
</evidence>
<keyword evidence="2" id="KW-1185">Reference proteome</keyword>
<name>U4LJQ6_PYROM</name>
<reference evidence="1 2" key="1">
    <citation type="journal article" date="2013" name="PLoS Genet.">
        <title>The genome and development-dependent transcriptomes of Pyronema confluens: a window into fungal evolution.</title>
        <authorList>
            <person name="Traeger S."/>
            <person name="Altegoer F."/>
            <person name="Freitag M."/>
            <person name="Gabaldon T."/>
            <person name="Kempken F."/>
            <person name="Kumar A."/>
            <person name="Marcet-Houben M."/>
            <person name="Poggeler S."/>
            <person name="Stajich J.E."/>
            <person name="Nowrousian M."/>
        </authorList>
    </citation>
    <scope>NUCLEOTIDE SEQUENCE [LARGE SCALE GENOMIC DNA]</scope>
    <source>
        <strain evidence="2">CBS 100304</strain>
        <tissue evidence="1">Vegetative mycelium</tissue>
    </source>
</reference>
<dbReference type="OrthoDB" id="9439903at2759"/>